<accession>A0A927AZJ6</accession>
<comment type="caution">
    <text evidence="3">The sequence shown here is derived from an EMBL/GenBank/DDBJ whole genome shotgun (WGS) entry which is preliminary data.</text>
</comment>
<evidence type="ECO:0000256" key="1">
    <source>
        <dbReference type="SAM" id="SignalP"/>
    </source>
</evidence>
<proteinExistence type="predicted"/>
<dbReference type="RefSeq" id="WP_191038167.1">
    <property type="nucleotide sequence ID" value="NZ_JACXAA010000002.1"/>
</dbReference>
<dbReference type="EMBL" id="JACXAA010000002">
    <property type="protein sequence ID" value="MBD2752532.1"/>
    <property type="molecule type" value="Genomic_DNA"/>
</dbReference>
<sequence length="1194" mass="123274">MKQAIQPFIRCFFCYAVLMLSAVAPSDVWAQTTLVQWNFNGSNTVPSTGTGSLALIGGTTATFASGNAGTGSTDPESTNADQAWNITAFAAQGTGNKTRGIDIQVNTTQFQSLSISWDQRFSNSAGNRARLQYSTDGVTFTDAPFSVTANPGDAWYNNNSYDFSAISGLNNNPNTRFRIVSEFSTTVPGSYTSATLATGYNTTGTWRFDMLTVRGVAIVPQPTLAVNPASLTSFTATPGTASNTQTYTLTGSDLTSNVLVSASTGAEISTDGTSFSSVATFTPTSGTISQPLFARLSATAPTGAFSGTVTHTSSSTLTANLTLSGTVSSPSAGRIEITEYMYNGSEYIELTNVGSAPVDMTGWSFDDSSRQPDSFPIGSVGTVAPGESVIISEASAAAFRTNWFLPASVKVVGGNNNNLGGSDEINIYDSNDNLVDQLTYSSGGNVTANGVSAYPTVSNLSSTTAAAWQLSVVGDAQNTYVSADGNTGNPGGYTVPLNRVLVRETLNSTTVVEGGATDTYTVALNSAPSADVALMINVPGSPLSVNPTALVFTPTNYSTAQTVTVSATDDATVQGTRSLTITQSATSADVAYNGISVNPVVVHVSDPPAAQPVSISATNNGPFVNTPTTGPAFVSGVVNDPTDPASMVGLNFILSAASDLTVTAISSNTSVVANANLVLTGVGVNRNLKITPTGVGYATITISASSSSAIGTYIINYAASAASVAATNSRYHTGTSDASTAIAIDANYMLVADDEDQTIRLYDRTKSGLPLASFNVASSLGLSGNGEVDIEASTRTGNTIYWIGSHAEGGSSNRQRIFSTTVNGSGAATTLTFGGYYSSLRTDLVNWDNSNGHGLGAGYLGLAGSTTAGVDPETPTGFNIEGFTLAPDGTTGYLGFRAPLQPTAGRTKALIIPITNLSALVTGTPASSPATFGAPIFLDLGGRSIRSIERNANNEYLIIGGPIGASTTFALYTWTGNPADVPVLRSADLTALNTGGSFETIVDVPLGLTDTTPIQLVTDNGSTVWYTDGTASKDLAQDNFQKFRSDVVLLGAAIPTTPDLTPILYARPSLVYGNSLFNVVVDVVETNGISSSGPITVKVTRDARLTLSLDASLTNIDGRAVQNSNWSFSSDANYYILTTSQTVTGGDKLSFGLTGQLTTGSTTGVINCSATLIGGSEGRVNNNTDADKTEYFQQ</sequence>
<dbReference type="SUPFAM" id="SSF74853">
    <property type="entry name" value="Lamin A/C globular tail domain"/>
    <property type="match status" value="1"/>
</dbReference>
<name>A0A927AZJ6_9BACT</name>
<reference evidence="3" key="1">
    <citation type="submission" date="2020-09" db="EMBL/GenBank/DDBJ databases">
        <authorList>
            <person name="Kim M.K."/>
        </authorList>
    </citation>
    <scope>NUCLEOTIDE SEQUENCE</scope>
    <source>
        <strain evidence="3">BT704</strain>
    </source>
</reference>
<evidence type="ECO:0000313" key="3">
    <source>
        <dbReference type="EMBL" id="MBD2752532.1"/>
    </source>
</evidence>
<protein>
    <submittedName>
        <fullName evidence="3">Lamin tail domain-containing protein</fullName>
    </submittedName>
</protein>
<dbReference type="InterPro" id="IPR036415">
    <property type="entry name" value="Lamin_tail_dom_sf"/>
</dbReference>
<evidence type="ECO:0000259" key="2">
    <source>
        <dbReference type="PROSITE" id="PS51841"/>
    </source>
</evidence>
<dbReference type="PROSITE" id="PS51841">
    <property type="entry name" value="LTD"/>
    <property type="match status" value="1"/>
</dbReference>
<evidence type="ECO:0000313" key="4">
    <source>
        <dbReference type="Proteomes" id="UP000653797"/>
    </source>
</evidence>
<dbReference type="Gene3D" id="2.60.40.1260">
    <property type="entry name" value="Lamin Tail domain"/>
    <property type="match status" value="1"/>
</dbReference>
<dbReference type="Proteomes" id="UP000653797">
    <property type="component" value="Unassembled WGS sequence"/>
</dbReference>
<dbReference type="InterPro" id="IPR001322">
    <property type="entry name" value="Lamin_tail_dom"/>
</dbReference>
<keyword evidence="1" id="KW-0732">Signal</keyword>
<feature type="signal peptide" evidence="1">
    <location>
        <begin position="1"/>
        <end position="30"/>
    </location>
</feature>
<gene>
    <name evidence="3" type="ORF">IC230_06515</name>
</gene>
<feature type="chain" id="PRO_5037266018" evidence="1">
    <location>
        <begin position="31"/>
        <end position="1194"/>
    </location>
</feature>
<feature type="domain" description="LTD" evidence="2">
    <location>
        <begin position="323"/>
        <end position="442"/>
    </location>
</feature>
<keyword evidence="4" id="KW-1185">Reference proteome</keyword>
<dbReference type="AlphaFoldDB" id="A0A927AZJ6"/>
<dbReference type="Pfam" id="PF00932">
    <property type="entry name" value="LTD"/>
    <property type="match status" value="1"/>
</dbReference>
<organism evidence="3 4">
    <name type="scientific">Spirosoma validum</name>
    <dbReference type="NCBI Taxonomy" id="2771355"/>
    <lineage>
        <taxon>Bacteria</taxon>
        <taxon>Pseudomonadati</taxon>
        <taxon>Bacteroidota</taxon>
        <taxon>Cytophagia</taxon>
        <taxon>Cytophagales</taxon>
        <taxon>Cytophagaceae</taxon>
        <taxon>Spirosoma</taxon>
    </lineage>
</organism>